<reference evidence="9" key="2">
    <citation type="submission" date="2019-02" db="EMBL/GenBank/DDBJ databases">
        <title>Opniocepnalus argus Var Kimnra genome.</title>
        <authorList>
            <person name="Zhou C."/>
            <person name="Xiao S."/>
        </authorList>
    </citation>
    <scope>NUCLEOTIDE SEQUENCE [LARGE SCALE GENOMIC DNA]</scope>
</reference>
<dbReference type="GO" id="GO:0006954">
    <property type="term" value="P:inflammatory response"/>
    <property type="evidence" value="ECO:0007669"/>
    <property type="project" value="TreeGrafter"/>
</dbReference>
<dbReference type="SUPFAM" id="SSF52200">
    <property type="entry name" value="Toll/Interleukin receptor TIR domain"/>
    <property type="match status" value="1"/>
</dbReference>
<gene>
    <name evidence="8" type="ORF">EXN66_Car000041</name>
</gene>
<dbReference type="PANTHER" id="PTHR24365">
    <property type="entry name" value="TOLL-LIKE RECEPTOR"/>
    <property type="match status" value="1"/>
</dbReference>
<sequence>MSMETTRTNMEQSEARLPLLLCSRRAFSLPSLCLRQQLRGGCWLVLAVSRRPWQPVAIAMDQSSLGDGGDDGDVGRPMKRMERGRLQYFFVISSTCLVLLTLLSSFTYHFLRWQLAYGFYLFLAFVYDSRKKKKGAPHQYDAFVSYNVHDEDWVYREMLPVLEGEQGWRLCLHHRDFQPGLSLSPSVHVHSSLPPV</sequence>
<feature type="transmembrane region" description="Helical" evidence="6">
    <location>
        <begin position="110"/>
        <end position="127"/>
    </location>
</feature>
<dbReference type="InterPro" id="IPR000157">
    <property type="entry name" value="TIR_dom"/>
</dbReference>
<keyword evidence="4 6" id="KW-1133">Transmembrane helix</keyword>
<evidence type="ECO:0000256" key="6">
    <source>
        <dbReference type="SAM" id="Phobius"/>
    </source>
</evidence>
<feature type="transmembrane region" description="Helical" evidence="6">
    <location>
        <begin position="86"/>
        <end position="104"/>
    </location>
</feature>
<proteinExistence type="predicted"/>
<dbReference type="AlphaFoldDB" id="A0A6G1QW02"/>
<keyword evidence="2 6" id="KW-0812">Transmembrane</keyword>
<dbReference type="GO" id="GO:0005886">
    <property type="term" value="C:plasma membrane"/>
    <property type="evidence" value="ECO:0007669"/>
    <property type="project" value="TreeGrafter"/>
</dbReference>
<evidence type="ECO:0000256" key="2">
    <source>
        <dbReference type="ARBA" id="ARBA00022692"/>
    </source>
</evidence>
<accession>A0A6G1QW02</accession>
<organism evidence="8 9">
    <name type="scientific">Channa argus</name>
    <name type="common">Northern snakehead</name>
    <name type="synonym">Ophicephalus argus</name>
    <dbReference type="NCBI Taxonomy" id="215402"/>
    <lineage>
        <taxon>Eukaryota</taxon>
        <taxon>Metazoa</taxon>
        <taxon>Chordata</taxon>
        <taxon>Craniata</taxon>
        <taxon>Vertebrata</taxon>
        <taxon>Euteleostomi</taxon>
        <taxon>Actinopterygii</taxon>
        <taxon>Neopterygii</taxon>
        <taxon>Teleostei</taxon>
        <taxon>Neoteleostei</taxon>
        <taxon>Acanthomorphata</taxon>
        <taxon>Anabantaria</taxon>
        <taxon>Anabantiformes</taxon>
        <taxon>Channoidei</taxon>
        <taxon>Channidae</taxon>
        <taxon>Channa</taxon>
    </lineage>
</organism>
<dbReference type="GO" id="GO:0002224">
    <property type="term" value="P:toll-like receptor signaling pathway"/>
    <property type="evidence" value="ECO:0007669"/>
    <property type="project" value="TreeGrafter"/>
</dbReference>
<evidence type="ECO:0000256" key="1">
    <source>
        <dbReference type="ARBA" id="ARBA00004370"/>
    </source>
</evidence>
<dbReference type="InterPro" id="IPR035897">
    <property type="entry name" value="Toll_tir_struct_dom_sf"/>
</dbReference>
<reference evidence="8 9" key="1">
    <citation type="submission" date="2019-02" db="EMBL/GenBank/DDBJ databases">
        <title>Opniocepnalus argus genome.</title>
        <authorList>
            <person name="Zhou C."/>
            <person name="Xiao S."/>
        </authorList>
    </citation>
    <scope>NUCLEOTIDE SEQUENCE [LARGE SCALE GENOMIC DNA]</scope>
    <source>
        <strain evidence="8">OARG1902GOOAL</strain>
        <tissue evidence="8">Muscle</tissue>
    </source>
</reference>
<feature type="domain" description="TIR" evidence="7">
    <location>
        <begin position="138"/>
        <end position="196"/>
    </location>
</feature>
<evidence type="ECO:0000313" key="8">
    <source>
        <dbReference type="EMBL" id="KAF3706870.1"/>
    </source>
</evidence>
<evidence type="ECO:0000259" key="7">
    <source>
        <dbReference type="PROSITE" id="PS50104"/>
    </source>
</evidence>
<evidence type="ECO:0000256" key="3">
    <source>
        <dbReference type="ARBA" id="ARBA00022729"/>
    </source>
</evidence>
<protein>
    <submittedName>
        <fullName evidence="8">Toll-like receptor 13</fullName>
    </submittedName>
</protein>
<keyword evidence="5 6" id="KW-0472">Membrane</keyword>
<evidence type="ECO:0000256" key="5">
    <source>
        <dbReference type="ARBA" id="ARBA00023136"/>
    </source>
</evidence>
<dbReference type="PANTHER" id="PTHR24365:SF522">
    <property type="entry name" value="LOW QUALITY PROTEIN: TOLL-LIKE RECEPTOR 13-RELATED"/>
    <property type="match status" value="1"/>
</dbReference>
<dbReference type="PROSITE" id="PS50104">
    <property type="entry name" value="TIR"/>
    <property type="match status" value="1"/>
</dbReference>
<dbReference type="Gene3D" id="3.40.50.10140">
    <property type="entry name" value="Toll/interleukin-1 receptor homology (TIR) domain"/>
    <property type="match status" value="1"/>
</dbReference>
<evidence type="ECO:0000256" key="4">
    <source>
        <dbReference type="ARBA" id="ARBA00022989"/>
    </source>
</evidence>
<dbReference type="Proteomes" id="UP000503349">
    <property type="component" value="Chromosome 1"/>
</dbReference>
<dbReference type="EMBL" id="CM015712">
    <property type="protein sequence ID" value="KAF3706870.1"/>
    <property type="molecule type" value="Genomic_DNA"/>
</dbReference>
<name>A0A6G1QW02_CHAAH</name>
<keyword evidence="3" id="KW-0732">Signal</keyword>
<dbReference type="GO" id="GO:0038023">
    <property type="term" value="F:signaling receptor activity"/>
    <property type="evidence" value="ECO:0007669"/>
    <property type="project" value="TreeGrafter"/>
</dbReference>
<keyword evidence="8" id="KW-0675">Receptor</keyword>
<comment type="subcellular location">
    <subcellularLocation>
        <location evidence="1">Membrane</location>
    </subcellularLocation>
</comment>
<evidence type="ECO:0000313" key="9">
    <source>
        <dbReference type="Proteomes" id="UP000503349"/>
    </source>
</evidence>
<keyword evidence="9" id="KW-1185">Reference proteome</keyword>